<gene>
    <name evidence="1" type="ORF">AQPW35_05730</name>
</gene>
<proteinExistence type="predicted"/>
<dbReference type="Proteomes" id="UP000301751">
    <property type="component" value="Unassembled WGS sequence"/>
</dbReference>
<evidence type="ECO:0000313" key="2">
    <source>
        <dbReference type="Proteomes" id="UP000301751"/>
    </source>
</evidence>
<accession>A0A480AN72</accession>
<dbReference type="EMBL" id="BJCL01000001">
    <property type="protein sequence ID" value="GCL61492.1"/>
    <property type="molecule type" value="Genomic_DNA"/>
</dbReference>
<name>A0A480AN72_9BURK</name>
<organism evidence="1 2">
    <name type="scientific">Pseudaquabacterium pictum</name>
    <dbReference type="NCBI Taxonomy" id="2315236"/>
    <lineage>
        <taxon>Bacteria</taxon>
        <taxon>Pseudomonadati</taxon>
        <taxon>Pseudomonadota</taxon>
        <taxon>Betaproteobacteria</taxon>
        <taxon>Burkholderiales</taxon>
        <taxon>Sphaerotilaceae</taxon>
        <taxon>Pseudaquabacterium</taxon>
    </lineage>
</organism>
<dbReference type="Pfam" id="PF11367">
    <property type="entry name" value="Tail_completion_gp17"/>
    <property type="match status" value="1"/>
</dbReference>
<dbReference type="InterPro" id="IPR053745">
    <property type="entry name" value="Viral_Tail_Comp_sf"/>
</dbReference>
<sequence length="132" mass="13649">MSAEAAVYSLLAAAPAVTALVGTRIFPGQLPEGQPLPALTIEHISSVRLGRLDAQAATHPTQSRIQVNVQAATYPMVKALRDAVTAALQFQRGAIGGGAVIAILPDVAGPDLVDPGMGLIHQPLDFLVVHES</sequence>
<comment type="caution">
    <text evidence="1">The sequence shown here is derived from an EMBL/GenBank/DDBJ whole genome shotgun (WGS) entry which is preliminary data.</text>
</comment>
<dbReference type="RefSeq" id="WP_137731238.1">
    <property type="nucleotide sequence ID" value="NZ_BJCL01000001.1"/>
</dbReference>
<dbReference type="Gene3D" id="3.30.2000.30">
    <property type="match status" value="1"/>
</dbReference>
<keyword evidence="2" id="KW-1185">Reference proteome</keyword>
<dbReference type="InterPro" id="IPR021508">
    <property type="entry name" value="Gp17-like"/>
</dbReference>
<reference evidence="2" key="1">
    <citation type="submission" date="2019-03" db="EMBL/GenBank/DDBJ databases">
        <title>Aquabacterium pictum sp.nov., the first bacteriochlorophyll a-containing freshwater bacterium in the genus Aquabacterium of the class Betaproteobacteria.</title>
        <authorList>
            <person name="Hirose S."/>
            <person name="Tank M."/>
            <person name="Hara E."/>
            <person name="Tamaki H."/>
            <person name="Takaichi S."/>
            <person name="Haruta S."/>
            <person name="Hanada S."/>
        </authorList>
    </citation>
    <scope>NUCLEOTIDE SEQUENCE [LARGE SCALE GENOMIC DNA]</scope>
    <source>
        <strain evidence="2">W35</strain>
    </source>
</reference>
<dbReference type="AlphaFoldDB" id="A0A480AN72"/>
<protein>
    <recommendedName>
        <fullName evidence="3">DUF3168 domain-containing protein</fullName>
    </recommendedName>
</protein>
<evidence type="ECO:0000313" key="1">
    <source>
        <dbReference type="EMBL" id="GCL61492.1"/>
    </source>
</evidence>
<dbReference type="OrthoDB" id="9180092at2"/>
<evidence type="ECO:0008006" key="3">
    <source>
        <dbReference type="Google" id="ProtNLM"/>
    </source>
</evidence>